<dbReference type="HOGENOM" id="CLU_2329717_0_0_0"/>
<evidence type="ECO:0008006" key="3">
    <source>
        <dbReference type="Google" id="ProtNLM"/>
    </source>
</evidence>
<sequence length="98" mass="10262">MRVPPPLGAAAALLAACGGSDPKQTLQKIDSAAATTALVSSALEARHVSQRYARATLRVLRDEMKKDAADAKSPATVRAHADSVRRIIDLALAATESR</sequence>
<accession>W0RFD2</accession>
<dbReference type="Proteomes" id="UP000019151">
    <property type="component" value="Chromosome"/>
</dbReference>
<dbReference type="RefSeq" id="WP_148306209.1">
    <property type="nucleotide sequence ID" value="NZ_CP007128.1"/>
</dbReference>
<dbReference type="STRING" id="861299.J421_1610"/>
<proteinExistence type="predicted"/>
<evidence type="ECO:0000313" key="1">
    <source>
        <dbReference type="EMBL" id="AHG89147.1"/>
    </source>
</evidence>
<dbReference type="KEGG" id="gba:J421_1610"/>
<organism evidence="1 2">
    <name type="scientific">Gemmatirosa kalamazoonensis</name>
    <dbReference type="NCBI Taxonomy" id="861299"/>
    <lineage>
        <taxon>Bacteria</taxon>
        <taxon>Pseudomonadati</taxon>
        <taxon>Gemmatimonadota</taxon>
        <taxon>Gemmatimonadia</taxon>
        <taxon>Gemmatimonadales</taxon>
        <taxon>Gemmatimonadaceae</taxon>
        <taxon>Gemmatirosa</taxon>
    </lineage>
</organism>
<gene>
    <name evidence="1" type="ORF">J421_1610</name>
</gene>
<dbReference type="EMBL" id="CP007128">
    <property type="protein sequence ID" value="AHG89147.1"/>
    <property type="molecule type" value="Genomic_DNA"/>
</dbReference>
<keyword evidence="2" id="KW-1185">Reference proteome</keyword>
<protein>
    <recommendedName>
        <fullName evidence="3">Lipoprotein</fullName>
    </recommendedName>
</protein>
<dbReference type="InParanoid" id="W0RFD2"/>
<dbReference type="AlphaFoldDB" id="W0RFD2"/>
<name>W0RFD2_9BACT</name>
<evidence type="ECO:0000313" key="2">
    <source>
        <dbReference type="Proteomes" id="UP000019151"/>
    </source>
</evidence>
<dbReference type="PROSITE" id="PS51257">
    <property type="entry name" value="PROKAR_LIPOPROTEIN"/>
    <property type="match status" value="1"/>
</dbReference>
<reference evidence="1 2" key="1">
    <citation type="journal article" date="2014" name="Genome Announc.">
        <title>Genome Sequence and Methylome of Soil Bacterium Gemmatirosa kalamazoonensis KBS708T, a Member of the Rarely Cultivated Gemmatimonadetes Phylum.</title>
        <authorList>
            <person name="Debruyn J.M."/>
            <person name="Radosevich M."/>
            <person name="Wommack K.E."/>
            <person name="Polson S.W."/>
            <person name="Hauser L.J."/>
            <person name="Fawaz M.N."/>
            <person name="Korlach J."/>
            <person name="Tsai Y.C."/>
        </authorList>
    </citation>
    <scope>NUCLEOTIDE SEQUENCE [LARGE SCALE GENOMIC DNA]</scope>
    <source>
        <strain evidence="1 2">KBS708</strain>
    </source>
</reference>